<sequence>MASRHVDVNERRLRPVYDALDSMNNKQAIHLADKILKKQKDLHCAKAPEGEVLLKEIMQAQPADDPTLQAMTICYREMQKPEMIPAIYEIALKHSPNNEELHSHLFMAYVRIGEYKKQQQAALSLYKQFSKNPYYFWAVMSIVMQALVASDERLGRTMLFPLAERMVIKFINEDKIEAEAEVRLYLMILEKLEHYEKALGVLRSSLAVKLVSYMDEKEEKEASYLLKLCRWHEANVAFKKLILNREIPDFTTEAVHEFLASVVENEKAKEKKLCRGPFLAQLEMEKLCKQECIYSKLGSNSIVDLLVEYFKRFGDKPSCFWDLVPYVDLDLQHQVDAEKFIETLKSTLSSPSDEDTESSHIALSKEYMKHHRDGLVYGQKLLPTELQHSDGYAQLAVHLLLDVNREKGATDMNWHLLIMLESALKTSPSNHHLKLLLMRVYCSMGAISPCLVLFQGLEIKHIERDTLGYCVTRYVEALGQFEAASSMFLGTLKFFYGNQKNTPEHIIAAYKYGSFEKIPEFIDFKKQLDLSLHFASVNFENMLLDVFLKTSRCPRLFHRKQPLGQVFPSKGLDQRLERQQRSENTSVMGPSRELPPLGPPCSRLQGFIDGEHGNTLLAMLRVCQQSHHLFNATKDASSKDCRSRIQEDLELVSRILKECTAKCIGNLTAGSEEKTMFNGYVLEPLVLLVESFCCVTLITGVCCRFLQKLTGGKKARKKKPVPAQANEEVMPFKEFLCTLQSSMADLHTALVEVNIVQLSDDLLELNLVELDKETKSSIVSEIWEKLQTSYKKSVKEISELLHLKMKFAKSLEI</sequence>
<dbReference type="EMBL" id="JARQWQ010000144">
    <property type="protein sequence ID" value="KAK2548545.1"/>
    <property type="molecule type" value="Genomic_DNA"/>
</dbReference>
<reference evidence="3" key="2">
    <citation type="journal article" date="2023" name="Science">
        <title>Genomic signatures of disease resistance in endangered staghorn corals.</title>
        <authorList>
            <person name="Vollmer S.V."/>
            <person name="Selwyn J.D."/>
            <person name="Despard B.A."/>
            <person name="Roesel C.L."/>
        </authorList>
    </citation>
    <scope>NUCLEOTIDE SEQUENCE</scope>
    <source>
        <strain evidence="3">K2</strain>
    </source>
</reference>
<organism evidence="3 4">
    <name type="scientific">Acropora cervicornis</name>
    <name type="common">Staghorn coral</name>
    <dbReference type="NCBI Taxonomy" id="6130"/>
    <lineage>
        <taxon>Eukaryota</taxon>
        <taxon>Metazoa</taxon>
        <taxon>Cnidaria</taxon>
        <taxon>Anthozoa</taxon>
        <taxon>Hexacorallia</taxon>
        <taxon>Scleractinia</taxon>
        <taxon>Astrocoeniina</taxon>
        <taxon>Acroporidae</taxon>
        <taxon>Acropora</taxon>
    </lineage>
</organism>
<gene>
    <name evidence="3" type="ORF">P5673_031214</name>
</gene>
<feature type="region of interest" description="Disordered" evidence="2">
    <location>
        <begin position="572"/>
        <end position="594"/>
    </location>
</feature>
<dbReference type="SUPFAM" id="SSF48452">
    <property type="entry name" value="TPR-like"/>
    <property type="match status" value="1"/>
</dbReference>
<comment type="caution">
    <text evidence="3">The sequence shown here is derived from an EMBL/GenBank/DDBJ whole genome shotgun (WGS) entry which is preliminary data.</text>
</comment>
<evidence type="ECO:0000313" key="4">
    <source>
        <dbReference type="Proteomes" id="UP001249851"/>
    </source>
</evidence>
<dbReference type="InterPro" id="IPR019183">
    <property type="entry name" value="NAA25_NatB_aux_su"/>
</dbReference>
<dbReference type="GO" id="GO:0031416">
    <property type="term" value="C:NatB complex"/>
    <property type="evidence" value="ECO:0007669"/>
    <property type="project" value="TreeGrafter"/>
</dbReference>
<proteinExistence type="inferred from homology"/>
<dbReference type="Pfam" id="PF09797">
    <property type="entry name" value="NatB_MDM20"/>
    <property type="match status" value="1"/>
</dbReference>
<name>A0AAD9PTU6_ACRCE</name>
<evidence type="ECO:0000313" key="3">
    <source>
        <dbReference type="EMBL" id="KAK2548545.1"/>
    </source>
</evidence>
<dbReference type="AlphaFoldDB" id="A0AAD9PTU6"/>
<keyword evidence="4" id="KW-1185">Reference proteome</keyword>
<feature type="compositionally biased region" description="Basic and acidic residues" evidence="2">
    <location>
        <begin position="572"/>
        <end position="581"/>
    </location>
</feature>
<reference evidence="3" key="1">
    <citation type="journal article" date="2023" name="G3 (Bethesda)">
        <title>Whole genome assembly and annotation of the endangered Caribbean coral Acropora cervicornis.</title>
        <authorList>
            <person name="Selwyn J.D."/>
            <person name="Vollmer S.V."/>
        </authorList>
    </citation>
    <scope>NUCLEOTIDE SEQUENCE</scope>
    <source>
        <strain evidence="3">K2</strain>
    </source>
</reference>
<dbReference type="Gene3D" id="1.25.40.1040">
    <property type="match status" value="1"/>
</dbReference>
<evidence type="ECO:0000256" key="1">
    <source>
        <dbReference type="ARBA" id="ARBA00006298"/>
    </source>
</evidence>
<dbReference type="PANTHER" id="PTHR22767:SF3">
    <property type="entry name" value="N-ALPHA-ACETYLTRANSFERASE 25, NATB AUXILIARY SUBUNIT"/>
    <property type="match status" value="1"/>
</dbReference>
<evidence type="ECO:0000256" key="2">
    <source>
        <dbReference type="SAM" id="MobiDB-lite"/>
    </source>
</evidence>
<dbReference type="Proteomes" id="UP001249851">
    <property type="component" value="Unassembled WGS sequence"/>
</dbReference>
<protein>
    <submittedName>
        <fullName evidence="3">N-alpha-acetyltransferase 25</fullName>
    </submittedName>
</protein>
<dbReference type="InterPro" id="IPR011990">
    <property type="entry name" value="TPR-like_helical_dom_sf"/>
</dbReference>
<comment type="similarity">
    <text evidence="1">Belongs to the MDM20/NAA25 family.</text>
</comment>
<dbReference type="PANTHER" id="PTHR22767">
    <property type="entry name" value="N-TERMINAL ACETYLTRANSFERASE-RELATED"/>
    <property type="match status" value="1"/>
</dbReference>
<accession>A0AAD9PTU6</accession>